<dbReference type="Proteomes" id="UP000241647">
    <property type="component" value="Unassembled WGS sequence"/>
</dbReference>
<organism evidence="1 2">
    <name type="scientific">Nocardia nova</name>
    <dbReference type="NCBI Taxonomy" id="37330"/>
    <lineage>
        <taxon>Bacteria</taxon>
        <taxon>Bacillati</taxon>
        <taxon>Actinomycetota</taxon>
        <taxon>Actinomycetes</taxon>
        <taxon>Mycobacteriales</taxon>
        <taxon>Nocardiaceae</taxon>
        <taxon>Nocardia</taxon>
    </lineage>
</organism>
<protein>
    <submittedName>
        <fullName evidence="1">Uncharacterized protein</fullName>
    </submittedName>
</protein>
<evidence type="ECO:0000313" key="2">
    <source>
        <dbReference type="Proteomes" id="UP000241647"/>
    </source>
</evidence>
<dbReference type="EMBL" id="PYHS01000001">
    <property type="protein sequence ID" value="PSR66010.1"/>
    <property type="molecule type" value="Genomic_DNA"/>
</dbReference>
<name>A0A2T2ZE57_9NOCA</name>
<sequence>MRDGIFMLTIRNDNSYTAEAWALRIKTVRESKRVTTVLHQLILKRLCRECHDVQAIRSG</sequence>
<evidence type="ECO:0000313" key="1">
    <source>
        <dbReference type="EMBL" id="PSR66010.1"/>
    </source>
</evidence>
<comment type="caution">
    <text evidence="1">The sequence shown here is derived from an EMBL/GenBank/DDBJ whole genome shotgun (WGS) entry which is preliminary data.</text>
</comment>
<reference evidence="1 2" key="1">
    <citation type="submission" date="2018-02" db="EMBL/GenBank/DDBJ databases">
        <title>8 Nocardia nova and 1 Nocardia cyriacigeorgica strain used for evolution to TMP-SMX.</title>
        <authorList>
            <person name="Mehta H."/>
            <person name="Weng J."/>
            <person name="Shamoo Y."/>
        </authorList>
    </citation>
    <scope>NUCLEOTIDE SEQUENCE [LARGE SCALE GENOMIC DNA]</scope>
    <source>
        <strain evidence="1 2">ATCC 33727</strain>
    </source>
</reference>
<accession>A0A2T2ZE57</accession>
<gene>
    <name evidence="1" type="ORF">C8259_01225</name>
</gene>
<proteinExistence type="predicted"/>
<dbReference type="AlphaFoldDB" id="A0A2T2ZE57"/>